<gene>
    <name evidence="2" type="ORF">CYJ10_29445</name>
</gene>
<dbReference type="InterPro" id="IPR019596">
    <property type="entry name" value="Phage_Mu_GpM_tail_tub"/>
</dbReference>
<proteinExistence type="predicted"/>
<evidence type="ECO:0000313" key="2">
    <source>
        <dbReference type="EMBL" id="PLP96970.1"/>
    </source>
</evidence>
<dbReference type="EMBL" id="PJRP01000021">
    <property type="protein sequence ID" value="PLP96970.1"/>
    <property type="molecule type" value="Genomic_DNA"/>
</dbReference>
<organism evidence="2 3">
    <name type="scientific">Cupriavidus pauculus</name>
    <dbReference type="NCBI Taxonomy" id="82633"/>
    <lineage>
        <taxon>Bacteria</taxon>
        <taxon>Pseudomonadati</taxon>
        <taxon>Pseudomonadota</taxon>
        <taxon>Betaproteobacteria</taxon>
        <taxon>Burkholderiales</taxon>
        <taxon>Burkholderiaceae</taxon>
        <taxon>Cupriavidus</taxon>
    </lineage>
</organism>
<accession>A0A2N5C469</accession>
<dbReference type="Pfam" id="PF10618">
    <property type="entry name" value="Tail_tube"/>
    <property type="match status" value="1"/>
</dbReference>
<feature type="compositionally biased region" description="Basic and acidic residues" evidence="1">
    <location>
        <begin position="43"/>
        <end position="53"/>
    </location>
</feature>
<dbReference type="AlphaFoldDB" id="A0A2N5C469"/>
<dbReference type="RefSeq" id="WP_101684979.1">
    <property type="nucleotide sequence ID" value="NZ_PJRP01000021.1"/>
</dbReference>
<dbReference type="Proteomes" id="UP000234341">
    <property type="component" value="Unassembled WGS sequence"/>
</dbReference>
<reference evidence="2 3" key="1">
    <citation type="submission" date="2017-12" db="EMBL/GenBank/DDBJ databases">
        <title>Genome sequence of the active heterotrophic nitrifier-denitrifier, Cupriavidus pauculus UM1.</title>
        <authorList>
            <person name="Putonti C."/>
            <person name="Castignetti D."/>
        </authorList>
    </citation>
    <scope>NUCLEOTIDE SEQUENCE [LARGE SCALE GENOMIC DNA]</scope>
    <source>
        <strain evidence="2 3">UM1</strain>
    </source>
</reference>
<evidence type="ECO:0000313" key="3">
    <source>
        <dbReference type="Proteomes" id="UP000234341"/>
    </source>
</evidence>
<comment type="caution">
    <text evidence="2">The sequence shown here is derived from an EMBL/GenBank/DDBJ whole genome shotgun (WGS) entry which is preliminary data.</text>
</comment>
<protein>
    <submittedName>
        <fullName evidence="2">Phage tail protein</fullName>
    </submittedName>
</protein>
<evidence type="ECO:0000256" key="1">
    <source>
        <dbReference type="SAM" id="MobiDB-lite"/>
    </source>
</evidence>
<dbReference type="OrthoDB" id="5463544at2"/>
<feature type="region of interest" description="Disordered" evidence="1">
    <location>
        <begin position="35"/>
        <end position="60"/>
    </location>
</feature>
<sequence>MADNTNRLAGTANLSVDGKSYMLVADFEYNPSKKTRETLSGMDDVHGYSEKPRPGSISATIRDSGGLTVADLNDMTNVTIVAELANGKTIIGRNMWTIEDQTAKAADATIEVKWEGLSVTEN</sequence>
<name>A0A2N5C469_9BURK</name>